<dbReference type="AlphaFoldDB" id="A0A9W8QC20"/>
<feature type="region of interest" description="Disordered" evidence="1">
    <location>
        <begin position="238"/>
        <end position="257"/>
    </location>
</feature>
<comment type="caution">
    <text evidence="2">The sequence shown here is derived from an EMBL/GenBank/DDBJ whole genome shotgun (WGS) entry which is preliminary data.</text>
</comment>
<dbReference type="RefSeq" id="XP_056053538.1">
    <property type="nucleotide sequence ID" value="XM_056196384.1"/>
</dbReference>
<dbReference type="GeneID" id="80896559"/>
<evidence type="ECO:0000313" key="2">
    <source>
        <dbReference type="EMBL" id="KAJ4152880.1"/>
    </source>
</evidence>
<sequence length="294" mass="33709">MLEPRLHKLAWVNTLVDQLANIKVMYMPKNFNITSFYRFSWDIEFPAEKIMNLHLVCLMLALCTGYLYKLRTDNQRQAREAGTTARIVNITSCSRKHCDTMNLECQQRPTLEYFGDNVRSYHDEWEWDRIYTINWEHPDQNYPTQLLWNITERTIAHVDLPLNETSMRVSFGDLTTAFCDGSAEFSECQDDVRKSAASDKIDNRLLVTQESKPDAIFFGPRFALVDKRAKMARIVGDGANEPAYSGASDDDKNWGSKFVVQRQRQGPGGIEKDAITFTANLVSDEKPTPTGTRS</sequence>
<name>A0A9W8QC20_AKAMU</name>
<evidence type="ECO:0000256" key="1">
    <source>
        <dbReference type="SAM" id="MobiDB-lite"/>
    </source>
</evidence>
<dbReference type="EMBL" id="JAJHUN010000008">
    <property type="protein sequence ID" value="KAJ4152880.1"/>
    <property type="molecule type" value="Genomic_DNA"/>
</dbReference>
<protein>
    <submittedName>
        <fullName evidence="2">Uncharacterized protein</fullName>
    </submittedName>
</protein>
<proteinExistence type="predicted"/>
<feature type="region of interest" description="Disordered" evidence="1">
    <location>
        <begin position="262"/>
        <end position="294"/>
    </location>
</feature>
<gene>
    <name evidence="2" type="ORF">LMH87_009400</name>
</gene>
<dbReference type="KEGG" id="amus:LMH87_009400"/>
<organism evidence="2 3">
    <name type="scientific">Akanthomyces muscarius</name>
    <name type="common">Entomopathogenic fungus</name>
    <name type="synonym">Lecanicillium muscarium</name>
    <dbReference type="NCBI Taxonomy" id="2231603"/>
    <lineage>
        <taxon>Eukaryota</taxon>
        <taxon>Fungi</taxon>
        <taxon>Dikarya</taxon>
        <taxon>Ascomycota</taxon>
        <taxon>Pezizomycotina</taxon>
        <taxon>Sordariomycetes</taxon>
        <taxon>Hypocreomycetidae</taxon>
        <taxon>Hypocreales</taxon>
        <taxon>Cordycipitaceae</taxon>
        <taxon>Akanthomyces</taxon>
    </lineage>
</organism>
<reference evidence="2" key="1">
    <citation type="journal article" date="2023" name="Access Microbiol">
        <title>De-novo genome assembly for Akanthomyces muscarius, a biocontrol agent of insect agricultural pests.</title>
        <authorList>
            <person name="Erdos Z."/>
            <person name="Studholme D.J."/>
            <person name="Raymond B."/>
            <person name="Sharma M."/>
        </authorList>
    </citation>
    <scope>NUCLEOTIDE SEQUENCE</scope>
    <source>
        <strain evidence="2">Ve6</strain>
    </source>
</reference>
<accession>A0A9W8QC20</accession>
<dbReference type="Proteomes" id="UP001144673">
    <property type="component" value="Chromosome 5"/>
</dbReference>
<evidence type="ECO:0000313" key="3">
    <source>
        <dbReference type="Proteomes" id="UP001144673"/>
    </source>
</evidence>
<keyword evidence="3" id="KW-1185">Reference proteome</keyword>